<dbReference type="AlphaFoldDB" id="A0A3G9IWK6"/>
<evidence type="ECO:0000313" key="1">
    <source>
        <dbReference type="EMBL" id="BBH18081.1"/>
    </source>
</evidence>
<name>A0A3G9IWK6_9ACTN</name>
<keyword evidence="2" id="KW-1185">Reference proteome</keyword>
<sequence length="166" mass="17342">MTPSTPSADASASDTAATASALKAAFKASLLHSLTSQSPPIPYDAAGAQCVADHLVDHVGVARMERVGVQHVLGEKVTWSVDDATYLATQLVDCAPDNSVVQFFRQRLNDGFGTKITATQKACMDRVVTRDVSIKLLTSEYDGKAAAGQAAFQSLLTSAAPGCGIR</sequence>
<gene>
    <name evidence="1" type="ORF">Back2_23680</name>
</gene>
<proteinExistence type="predicted"/>
<accession>A0A3G9IWK6</accession>
<dbReference type="Proteomes" id="UP000271573">
    <property type="component" value="Chromosome"/>
</dbReference>
<dbReference type="EMBL" id="AP019307">
    <property type="protein sequence ID" value="BBH18081.1"/>
    <property type="molecule type" value="Genomic_DNA"/>
</dbReference>
<dbReference type="KEGG" id="nbe:Back2_23680"/>
<protein>
    <submittedName>
        <fullName evidence="1">Uncharacterized protein</fullName>
    </submittedName>
</protein>
<organism evidence="1 2">
    <name type="scientific">Nocardioides baekrokdamisoli</name>
    <dbReference type="NCBI Taxonomy" id="1804624"/>
    <lineage>
        <taxon>Bacteria</taxon>
        <taxon>Bacillati</taxon>
        <taxon>Actinomycetota</taxon>
        <taxon>Actinomycetes</taxon>
        <taxon>Propionibacteriales</taxon>
        <taxon>Nocardioidaceae</taxon>
        <taxon>Nocardioides</taxon>
    </lineage>
</organism>
<reference evidence="1 2" key="1">
    <citation type="submission" date="2018-11" db="EMBL/GenBank/DDBJ databases">
        <title>Complete genome sequence of Nocardioides baekrokdamisoli strain KCTC 39748.</title>
        <authorList>
            <person name="Kang S.W."/>
            <person name="Lee K.C."/>
            <person name="Kim K.K."/>
            <person name="Kim J.S."/>
            <person name="Kim D.S."/>
            <person name="Ko S.H."/>
            <person name="Yang S.H."/>
            <person name="Shin Y.K."/>
            <person name="Lee J.S."/>
        </authorList>
    </citation>
    <scope>NUCLEOTIDE SEQUENCE [LARGE SCALE GENOMIC DNA]</scope>
    <source>
        <strain evidence="1 2">KCTC 39748</strain>
    </source>
</reference>
<evidence type="ECO:0000313" key="2">
    <source>
        <dbReference type="Proteomes" id="UP000271573"/>
    </source>
</evidence>